<dbReference type="EMBL" id="FOBF01000026">
    <property type="protein sequence ID" value="SEN40414.1"/>
    <property type="molecule type" value="Genomic_DNA"/>
</dbReference>
<keyword evidence="9" id="KW-1185">Reference proteome</keyword>
<dbReference type="OrthoDB" id="4540879at2"/>
<dbReference type="STRING" id="46177.SAMN05660976_07470"/>
<dbReference type="AlphaFoldDB" id="A0A1H8G9I5"/>
<dbReference type="InterPro" id="IPR001647">
    <property type="entry name" value="HTH_TetR"/>
</dbReference>
<dbReference type="Gene3D" id="1.10.357.10">
    <property type="entry name" value="Tetracycline Repressor, domain 2"/>
    <property type="match status" value="1"/>
</dbReference>
<keyword evidence="1" id="KW-0805">Transcription regulation</keyword>
<dbReference type="GO" id="GO:0000976">
    <property type="term" value="F:transcription cis-regulatory region binding"/>
    <property type="evidence" value="ECO:0007669"/>
    <property type="project" value="TreeGrafter"/>
</dbReference>
<dbReference type="GO" id="GO:0045892">
    <property type="term" value="P:negative regulation of DNA-templated transcription"/>
    <property type="evidence" value="ECO:0007669"/>
    <property type="project" value="InterPro"/>
</dbReference>
<sequence length="325" mass="34333">MGAAPYARIVEDVKRRVAEGRLRPGERVPSTRQLARDWGVALATAAKALSVLAQEGVVVAEPRVGTVVAQPRARQGRRDAGRGEVTAPTGGVGERDLARARIVRAAIELADAEGLGAVTMRAVAARLGAATMSLYRHVGGKDDLVMLMVDEVLDRFPLPRQPPDGWRARLEAAARAQWAAYRAHPWMAGVTSLTRPLPSPSLLRHTEWALSALDGTGLDATSRMHVHILLYSYVQGIAANLERETRDRASTGLTGDEWMHGQEDAIAAIAGSGGYPAFAAAVAELGGDFDLDLDVLFEFGLAPLLDGLATVIGEAAGGAGRSGRG</sequence>
<dbReference type="PANTHER" id="PTHR30055">
    <property type="entry name" value="HTH-TYPE TRANSCRIPTIONAL REGULATOR RUTR"/>
    <property type="match status" value="1"/>
</dbReference>
<dbReference type="InterPro" id="IPR036388">
    <property type="entry name" value="WH-like_DNA-bd_sf"/>
</dbReference>
<gene>
    <name evidence="8" type="ORF">SAMN05660976_07470</name>
</gene>
<keyword evidence="2 4" id="KW-0238">DNA-binding</keyword>
<evidence type="ECO:0000256" key="3">
    <source>
        <dbReference type="ARBA" id="ARBA00023163"/>
    </source>
</evidence>
<feature type="DNA-binding region" description="H-T-H motif" evidence="4">
    <location>
        <begin position="119"/>
        <end position="138"/>
    </location>
</feature>
<dbReference type="Pfam" id="PF00440">
    <property type="entry name" value="TetR_N"/>
    <property type="match status" value="1"/>
</dbReference>
<dbReference type="Gene3D" id="1.10.10.10">
    <property type="entry name" value="Winged helix-like DNA-binding domain superfamily/Winged helix DNA-binding domain"/>
    <property type="match status" value="1"/>
</dbReference>
<dbReference type="CDD" id="cd07377">
    <property type="entry name" value="WHTH_GntR"/>
    <property type="match status" value="1"/>
</dbReference>
<dbReference type="SUPFAM" id="SSF46785">
    <property type="entry name" value="Winged helix' DNA-binding domain"/>
    <property type="match status" value="1"/>
</dbReference>
<dbReference type="SUPFAM" id="SSF48498">
    <property type="entry name" value="Tetracyclin repressor-like, C-terminal domain"/>
    <property type="match status" value="1"/>
</dbReference>
<name>A0A1H8G9I5_9ACTN</name>
<evidence type="ECO:0000259" key="7">
    <source>
        <dbReference type="PROSITE" id="PS50977"/>
    </source>
</evidence>
<evidence type="ECO:0000313" key="8">
    <source>
        <dbReference type="EMBL" id="SEN40414.1"/>
    </source>
</evidence>
<evidence type="ECO:0000256" key="2">
    <source>
        <dbReference type="ARBA" id="ARBA00023125"/>
    </source>
</evidence>
<reference evidence="8 9" key="1">
    <citation type="submission" date="2016-10" db="EMBL/GenBank/DDBJ databases">
        <authorList>
            <person name="de Groot N.N."/>
        </authorList>
    </citation>
    <scope>NUCLEOTIDE SEQUENCE [LARGE SCALE GENOMIC DNA]</scope>
    <source>
        <strain evidence="8 9">DSM 43357</strain>
    </source>
</reference>
<proteinExistence type="predicted"/>
<dbReference type="Gene3D" id="1.10.10.60">
    <property type="entry name" value="Homeodomain-like"/>
    <property type="match status" value="1"/>
</dbReference>
<dbReference type="Proteomes" id="UP000198953">
    <property type="component" value="Unassembled WGS sequence"/>
</dbReference>
<dbReference type="InterPro" id="IPR009057">
    <property type="entry name" value="Homeodomain-like_sf"/>
</dbReference>
<dbReference type="GO" id="GO:0003700">
    <property type="term" value="F:DNA-binding transcription factor activity"/>
    <property type="evidence" value="ECO:0007669"/>
    <property type="project" value="InterPro"/>
</dbReference>
<dbReference type="RefSeq" id="WP_055504980.1">
    <property type="nucleotide sequence ID" value="NZ_BBZG01000002.1"/>
</dbReference>
<dbReference type="InterPro" id="IPR050109">
    <property type="entry name" value="HTH-type_TetR-like_transc_reg"/>
</dbReference>
<evidence type="ECO:0000256" key="4">
    <source>
        <dbReference type="PROSITE-ProRule" id="PRU00335"/>
    </source>
</evidence>
<keyword evidence="3" id="KW-0804">Transcription</keyword>
<evidence type="ECO:0000256" key="5">
    <source>
        <dbReference type="SAM" id="MobiDB-lite"/>
    </source>
</evidence>
<dbReference type="InterPro" id="IPR000524">
    <property type="entry name" value="Tscrpt_reg_HTH_GntR"/>
</dbReference>
<dbReference type="Pfam" id="PF02909">
    <property type="entry name" value="TetR_C_1"/>
    <property type="match status" value="1"/>
</dbReference>
<accession>A0A1H8G9I5</accession>
<dbReference type="InterPro" id="IPR036390">
    <property type="entry name" value="WH_DNA-bd_sf"/>
</dbReference>
<dbReference type="InterPro" id="IPR004111">
    <property type="entry name" value="Repressor_TetR_C"/>
</dbReference>
<evidence type="ECO:0000256" key="1">
    <source>
        <dbReference type="ARBA" id="ARBA00023015"/>
    </source>
</evidence>
<dbReference type="InterPro" id="IPR036271">
    <property type="entry name" value="Tet_transcr_reg_TetR-rel_C_sf"/>
</dbReference>
<evidence type="ECO:0000313" key="9">
    <source>
        <dbReference type="Proteomes" id="UP000198953"/>
    </source>
</evidence>
<feature type="domain" description="HTH gntR-type" evidence="6">
    <location>
        <begin position="3"/>
        <end position="71"/>
    </location>
</feature>
<dbReference type="SUPFAM" id="SSF46689">
    <property type="entry name" value="Homeodomain-like"/>
    <property type="match status" value="1"/>
</dbReference>
<feature type="region of interest" description="Disordered" evidence="5">
    <location>
        <begin position="70"/>
        <end position="91"/>
    </location>
</feature>
<evidence type="ECO:0000259" key="6">
    <source>
        <dbReference type="PROSITE" id="PS50949"/>
    </source>
</evidence>
<organism evidence="8 9">
    <name type="scientific">Nonomuraea pusilla</name>
    <dbReference type="NCBI Taxonomy" id="46177"/>
    <lineage>
        <taxon>Bacteria</taxon>
        <taxon>Bacillati</taxon>
        <taxon>Actinomycetota</taxon>
        <taxon>Actinomycetes</taxon>
        <taxon>Streptosporangiales</taxon>
        <taxon>Streptosporangiaceae</taxon>
        <taxon>Nonomuraea</taxon>
    </lineage>
</organism>
<dbReference type="PANTHER" id="PTHR30055:SF151">
    <property type="entry name" value="TRANSCRIPTIONAL REGULATORY PROTEIN"/>
    <property type="match status" value="1"/>
</dbReference>
<dbReference type="PROSITE" id="PS50949">
    <property type="entry name" value="HTH_GNTR"/>
    <property type="match status" value="1"/>
</dbReference>
<dbReference type="PROSITE" id="PS50977">
    <property type="entry name" value="HTH_TETR_2"/>
    <property type="match status" value="1"/>
</dbReference>
<dbReference type="SMART" id="SM00345">
    <property type="entry name" value="HTH_GNTR"/>
    <property type="match status" value="1"/>
</dbReference>
<feature type="domain" description="HTH tetR-type" evidence="7">
    <location>
        <begin position="96"/>
        <end position="156"/>
    </location>
</feature>
<dbReference type="Pfam" id="PF00392">
    <property type="entry name" value="GntR"/>
    <property type="match status" value="1"/>
</dbReference>
<protein>
    <submittedName>
        <fullName evidence="8">Transcriptional regulator, TetR family</fullName>
    </submittedName>
</protein>